<dbReference type="InterPro" id="IPR016039">
    <property type="entry name" value="Thiolase-like"/>
</dbReference>
<dbReference type="PROSITE" id="PS00606">
    <property type="entry name" value="KS3_1"/>
    <property type="match status" value="1"/>
</dbReference>
<dbReference type="Proteomes" id="UP000646776">
    <property type="component" value="Unassembled WGS sequence"/>
</dbReference>
<dbReference type="InterPro" id="IPR014031">
    <property type="entry name" value="Ketoacyl_synth_C"/>
</dbReference>
<dbReference type="CDD" id="cd00834">
    <property type="entry name" value="KAS_I_II"/>
    <property type="match status" value="1"/>
</dbReference>
<reference evidence="6" key="1">
    <citation type="journal article" date="2014" name="Int. J. Syst. Evol. Microbiol.">
        <title>Complete genome sequence of Corynebacterium casei LMG S-19264T (=DSM 44701T), isolated from a smear-ripened cheese.</title>
        <authorList>
            <consortium name="US DOE Joint Genome Institute (JGI-PGF)"/>
            <person name="Walter F."/>
            <person name="Albersmeier A."/>
            <person name="Kalinowski J."/>
            <person name="Ruckert C."/>
        </authorList>
    </citation>
    <scope>NUCLEOTIDE SEQUENCE</scope>
    <source>
        <strain evidence="6">JCM 4125</strain>
    </source>
</reference>
<name>A0A918M1H4_9ACTN</name>
<evidence type="ECO:0000256" key="1">
    <source>
        <dbReference type="ARBA" id="ARBA00008467"/>
    </source>
</evidence>
<keyword evidence="7" id="KW-1185">Reference proteome</keyword>
<evidence type="ECO:0000256" key="4">
    <source>
        <dbReference type="RuleBase" id="RU003694"/>
    </source>
</evidence>
<proteinExistence type="inferred from homology"/>
<organism evidence="6 7">
    <name type="scientific">Streptomyces phaeofaciens</name>
    <dbReference type="NCBI Taxonomy" id="68254"/>
    <lineage>
        <taxon>Bacteria</taxon>
        <taxon>Bacillati</taxon>
        <taxon>Actinomycetota</taxon>
        <taxon>Actinomycetes</taxon>
        <taxon>Kitasatosporales</taxon>
        <taxon>Streptomycetaceae</taxon>
        <taxon>Streptomyces</taxon>
    </lineage>
</organism>
<dbReference type="NCBIfam" id="NF005589">
    <property type="entry name" value="PRK07314.1"/>
    <property type="match status" value="1"/>
</dbReference>
<keyword evidence="2 4" id="KW-0808">Transferase</keyword>
<evidence type="ECO:0000256" key="2">
    <source>
        <dbReference type="ARBA" id="ARBA00022679"/>
    </source>
</evidence>
<dbReference type="GO" id="GO:0004315">
    <property type="term" value="F:3-oxoacyl-[acyl-carrier-protein] synthase activity"/>
    <property type="evidence" value="ECO:0007669"/>
    <property type="project" value="InterPro"/>
</dbReference>
<dbReference type="InterPro" id="IPR018201">
    <property type="entry name" value="Ketoacyl_synth_AS"/>
</dbReference>
<reference evidence="6" key="2">
    <citation type="submission" date="2020-09" db="EMBL/GenBank/DDBJ databases">
        <authorList>
            <person name="Sun Q."/>
            <person name="Ohkuma M."/>
        </authorList>
    </citation>
    <scope>NUCLEOTIDE SEQUENCE</scope>
    <source>
        <strain evidence="6">JCM 4125</strain>
    </source>
</reference>
<dbReference type="SUPFAM" id="SSF53901">
    <property type="entry name" value="Thiolase-like"/>
    <property type="match status" value="2"/>
</dbReference>
<gene>
    <name evidence="6" type="ORF">GCM10010226_83780</name>
</gene>
<evidence type="ECO:0000313" key="7">
    <source>
        <dbReference type="Proteomes" id="UP000646776"/>
    </source>
</evidence>
<dbReference type="PANTHER" id="PTHR11712">
    <property type="entry name" value="POLYKETIDE SYNTHASE-RELATED"/>
    <property type="match status" value="1"/>
</dbReference>
<evidence type="ECO:0000313" key="6">
    <source>
        <dbReference type="EMBL" id="GGT93143.1"/>
    </source>
</evidence>
<dbReference type="Gene3D" id="3.40.47.10">
    <property type="match status" value="2"/>
</dbReference>
<dbReference type="Pfam" id="PF02801">
    <property type="entry name" value="Ketoacyl-synt_C"/>
    <property type="match status" value="1"/>
</dbReference>
<dbReference type="RefSeq" id="WP_189717856.1">
    <property type="nucleotide sequence ID" value="NZ_BMSA01000042.1"/>
</dbReference>
<dbReference type="FunFam" id="3.40.47.10:FF:000018">
    <property type="entry name" value="3-oxoacyl-[acyl-carrier-protein] synthase 2"/>
    <property type="match status" value="1"/>
</dbReference>
<dbReference type="EMBL" id="BMSA01000042">
    <property type="protein sequence ID" value="GGT93143.1"/>
    <property type="molecule type" value="Genomic_DNA"/>
</dbReference>
<dbReference type="InterPro" id="IPR000794">
    <property type="entry name" value="Beta-ketoacyl_synthase"/>
</dbReference>
<feature type="domain" description="Ketosynthase family 3 (KS3)" evidence="5">
    <location>
        <begin position="4"/>
        <end position="407"/>
    </location>
</feature>
<sequence>MAGGFPVAITGMGLVTAAGIGVEPNWDRVCSGISCARLDERSRDGEAHVICSVPDFDAGALLGGFAAWQTERFVQLAQVAAREALKDAGWNPHEWDGTRVGVVVGNSLGGANALERQQENLYQRGQTKVSPLLVPMFMVNMVAGYMAIDMKAQGPSQVVASACTSGTSAIGAGRDLLRSGRCDIVVVGGTESALSPLVMAGLMQMGALTKATEEPETASRPFDSSRDGFVAAEGAGMLVLERLTDARSRQAPVHAVVRGYGSATDAHHPTSLHPDGRGIETALRWALADAGIDPSQVDHVNAHGTSTQQNDLVEGTVLTRVLGSRPSVTSTKGVTGHALAAAGAIEAIYTALTLRHGCAPPTANLEHLDDALNLDVVAKTPRRAPMEVAVSTSLGFGGHNAALVLTRN</sequence>
<dbReference type="InterPro" id="IPR014030">
    <property type="entry name" value="Ketoacyl_synth_N"/>
</dbReference>
<protein>
    <submittedName>
        <fullName evidence="6">3-oxoacyl-[acyl-carrier-protein] synthase 2</fullName>
    </submittedName>
</protein>
<accession>A0A918M1H4</accession>
<comment type="similarity">
    <text evidence="1 4">Belongs to the thiolase-like superfamily. Beta-ketoacyl-ACP synthases family.</text>
</comment>
<evidence type="ECO:0000256" key="3">
    <source>
        <dbReference type="ARBA" id="ARBA00023315"/>
    </source>
</evidence>
<dbReference type="PROSITE" id="PS52004">
    <property type="entry name" value="KS3_2"/>
    <property type="match status" value="1"/>
</dbReference>
<dbReference type="AlphaFoldDB" id="A0A918M1H4"/>
<dbReference type="GO" id="GO:0006633">
    <property type="term" value="P:fatty acid biosynthetic process"/>
    <property type="evidence" value="ECO:0007669"/>
    <property type="project" value="InterPro"/>
</dbReference>
<comment type="caution">
    <text evidence="6">The sequence shown here is derived from an EMBL/GenBank/DDBJ whole genome shotgun (WGS) entry which is preliminary data.</text>
</comment>
<keyword evidence="3" id="KW-0012">Acyltransferase</keyword>
<dbReference type="InterPro" id="IPR020841">
    <property type="entry name" value="PKS_Beta-ketoAc_synthase_dom"/>
</dbReference>
<dbReference type="SMART" id="SM00825">
    <property type="entry name" value="PKS_KS"/>
    <property type="match status" value="1"/>
</dbReference>
<dbReference type="Pfam" id="PF00109">
    <property type="entry name" value="ketoacyl-synt"/>
    <property type="match status" value="1"/>
</dbReference>
<evidence type="ECO:0000259" key="5">
    <source>
        <dbReference type="PROSITE" id="PS52004"/>
    </source>
</evidence>
<dbReference type="PANTHER" id="PTHR11712:SF347">
    <property type="entry name" value="BETA KETOACYL-ACYL CARRIER PROTEIN SYNTHASE"/>
    <property type="match status" value="1"/>
</dbReference>